<keyword evidence="1" id="KW-0645">Protease</keyword>
<organism evidence="1 2">
    <name type="scientific">Inconstantimicrobium mannanitabidum</name>
    <dbReference type="NCBI Taxonomy" id="1604901"/>
    <lineage>
        <taxon>Bacteria</taxon>
        <taxon>Bacillati</taxon>
        <taxon>Bacillota</taxon>
        <taxon>Clostridia</taxon>
        <taxon>Eubacteriales</taxon>
        <taxon>Clostridiaceae</taxon>
        <taxon>Inconstantimicrobium</taxon>
    </lineage>
</organism>
<proteinExistence type="predicted"/>
<gene>
    <name evidence="1" type="primary">ypwA</name>
    <name evidence="1" type="ORF">rsdtw13_35980</name>
</gene>
<sequence>MSIVEEKLKELEEYLKVIEHYNQASALVYWDMTTGMPEKALDDRAETMSFLGLQAHNLSVAPKMDELIKFFESHVEELDDVHKRMTSELRKAYDKNKVYPEEFIKEISLACSKGEAAWEKAKNANDFEIFRPHLQKIVDLTKKSITFKPAKKNIYDSLLDDYEPGLTVEKLDKVFGDLRNGIVEILNKIKAAGVEVDNSFFKKTFSKESQQKFSIEVLNKMGFDFKAGRLDESEHPYTTNMGNKDVRITSHYYENEFTFALYSAIHEGGHAIYEQDIPDSLRGTGLNQASSMAVHESQSRFYENIVGRSKAFCKYLYKSAKEQFPQFADVDEEGFYKAINKVEPSLIRTEADELTYSLHVIIRYEIEKLLINDKITVDELPRVWNEKYKEYLGIEPPTDTEGVLQDVHWAGGSFGYFPSYALGNLYGAQMLNKMLKDVPNIYDEIAEGNLDSVHKWLRTNVHECASLYDPSDLIKRITGEELNAKYFLEYLDKKFKDIYNY</sequence>
<evidence type="ECO:0000313" key="2">
    <source>
        <dbReference type="Proteomes" id="UP001058074"/>
    </source>
</evidence>
<keyword evidence="1" id="KW-0378">Hydrolase</keyword>
<comment type="caution">
    <text evidence="1">The sequence shown here is derived from an EMBL/GenBank/DDBJ whole genome shotgun (WGS) entry which is preliminary data.</text>
</comment>
<accession>A0ACB5RGW3</accession>
<dbReference type="Proteomes" id="UP001058074">
    <property type="component" value="Unassembled WGS sequence"/>
</dbReference>
<protein>
    <submittedName>
        <fullName evidence="1">Carboxypeptidase 1</fullName>
    </submittedName>
</protein>
<dbReference type="EMBL" id="BROD01000001">
    <property type="protein sequence ID" value="GKX68340.1"/>
    <property type="molecule type" value="Genomic_DNA"/>
</dbReference>
<reference evidence="1" key="1">
    <citation type="journal article" date="2025" name="Int. J. Syst. Evol. Microbiol.">
        <title>Inconstantimicrobium mannanitabidum sp. nov., a novel member of the family Clostridiaceae isolated from anoxic soil under the treatment of reductive soil disinfestation.</title>
        <authorList>
            <person name="Ueki A."/>
            <person name="Tonouchi A."/>
            <person name="Honma S."/>
            <person name="Kaku N."/>
            <person name="Ueki K."/>
        </authorList>
    </citation>
    <scope>NUCLEOTIDE SEQUENCE</scope>
    <source>
        <strain evidence="1">TW13</strain>
    </source>
</reference>
<keyword evidence="1" id="KW-0121">Carboxypeptidase</keyword>
<name>A0ACB5RGW3_9CLOT</name>
<evidence type="ECO:0000313" key="1">
    <source>
        <dbReference type="EMBL" id="GKX68340.1"/>
    </source>
</evidence>
<keyword evidence="2" id="KW-1185">Reference proteome</keyword>